<dbReference type="CDD" id="cd11579">
    <property type="entry name" value="Glyco_tran_WbsX"/>
    <property type="match status" value="1"/>
</dbReference>
<dbReference type="Gene3D" id="3.20.20.80">
    <property type="entry name" value="Glycosidases"/>
    <property type="match status" value="1"/>
</dbReference>
<evidence type="ECO:0000313" key="2">
    <source>
        <dbReference type="Proteomes" id="UP000009134"/>
    </source>
</evidence>
<dbReference type="PANTHER" id="PTHR41244:SF1">
    <property type="entry name" value="GLYCOSYLTRANSFERASE"/>
    <property type="match status" value="1"/>
</dbReference>
<name>Q2G3A4_NOVAD</name>
<dbReference type="InterPro" id="IPR032719">
    <property type="entry name" value="WbsX"/>
</dbReference>
<dbReference type="eggNOG" id="COG0457">
    <property type="taxonomic scope" value="Bacteria"/>
</dbReference>
<dbReference type="Pfam" id="PF14307">
    <property type="entry name" value="Glyco_tran_WbsX"/>
    <property type="match status" value="1"/>
</dbReference>
<protein>
    <submittedName>
        <fullName evidence="1">Polysaccharide biosynthesis protein</fullName>
    </submittedName>
</protein>
<sequence>MNANNRTGDVKAIAIHLPQFHPVPENDAWWGKGFTEWTNVTKARPLFPGHPQPHLPSDLGFYDMRLPETRAAQAELARQYGISAFCYYHYWFGGKRILERPVNDIVASGEPDFPFCLCWANENWTRTWDGKDSAVLLAQNYGPDDDLAHFRELLPIFSDPRYLRIDGKVAFFVYRPDQLPDARSTVAIWREEARKAGLGELFLGAFMTSAFDVEASGFDVAVEFAPNKFSPPQASGFRRLLTRAWCRIFARLRGTRQAAIHLYDDLARGMTESPPPAGVSPDRWLRCVTPGWDNSARKKNRPLIFVGSTPERYGRWLREMVAWTRRNAPPERRFIFINAWNEWAEGNHLEPDQRNGHANLEATARALDEGNRDAANG</sequence>
<reference evidence="2" key="1">
    <citation type="submission" date="2006-01" db="EMBL/GenBank/DDBJ databases">
        <title>Complete sequence of Novosphingobium aromaticivorans DSM 12444.</title>
        <authorList>
            <consortium name="US DOE Joint Genome Institute"/>
            <person name="Copeland A."/>
            <person name="Lucas S."/>
            <person name="Lapidus A."/>
            <person name="Barry K."/>
            <person name="Detter J.C."/>
            <person name="Glavina T."/>
            <person name="Hammon N."/>
            <person name="Israni S."/>
            <person name="Pitluck S."/>
            <person name="Chain P."/>
            <person name="Malfatti S."/>
            <person name="Shin M."/>
            <person name="Vergez L."/>
            <person name="Schmutz J."/>
            <person name="Larimer F."/>
            <person name="Land M."/>
            <person name="Kyrpides N."/>
            <person name="Ivanova N."/>
            <person name="Fredrickson J."/>
            <person name="Balkwill D."/>
            <person name="Romine M.F."/>
            <person name="Richardson P."/>
        </authorList>
    </citation>
    <scope>NUCLEOTIDE SEQUENCE [LARGE SCALE GENOMIC DNA]</scope>
    <source>
        <strain evidence="2">ATCC 700278 / DSM 12444 / CCUG 56034 / CIP 105152 / NBRC 16084 / F199</strain>
    </source>
</reference>
<dbReference type="STRING" id="279238.Saro_3234"/>
<accession>Q2G3A4</accession>
<dbReference type="RefSeq" id="WP_011446871.1">
    <property type="nucleotide sequence ID" value="NC_007794.1"/>
</dbReference>
<gene>
    <name evidence="1" type="ordered locus">Saro_3234</name>
</gene>
<dbReference type="PANTHER" id="PTHR41244">
    <property type="entry name" value="RHAMNAN SYNTHESIS F"/>
    <property type="match status" value="1"/>
</dbReference>
<proteinExistence type="predicted"/>
<evidence type="ECO:0000313" key="1">
    <source>
        <dbReference type="EMBL" id="ABD27669.1"/>
    </source>
</evidence>
<dbReference type="HOGENOM" id="CLU_038570_0_0_5"/>
<dbReference type="Proteomes" id="UP000009134">
    <property type="component" value="Chromosome"/>
</dbReference>
<dbReference type="KEGG" id="nar:Saro_3234"/>
<organism evidence="1 2">
    <name type="scientific">Novosphingobium aromaticivorans (strain ATCC 700278 / DSM 12444 / CCUG 56034 / CIP 105152 / NBRC 16084 / F199)</name>
    <dbReference type="NCBI Taxonomy" id="279238"/>
    <lineage>
        <taxon>Bacteria</taxon>
        <taxon>Pseudomonadati</taxon>
        <taxon>Pseudomonadota</taxon>
        <taxon>Alphaproteobacteria</taxon>
        <taxon>Sphingomonadales</taxon>
        <taxon>Sphingomonadaceae</taxon>
        <taxon>Novosphingobium</taxon>
    </lineage>
</organism>
<dbReference type="EMBL" id="CP000248">
    <property type="protein sequence ID" value="ABD27669.1"/>
    <property type="molecule type" value="Genomic_DNA"/>
</dbReference>
<keyword evidence="2" id="KW-1185">Reference proteome</keyword>
<dbReference type="AlphaFoldDB" id="Q2G3A4"/>